<evidence type="ECO:0000313" key="1">
    <source>
        <dbReference type="EMBL" id="SDZ82323.1"/>
    </source>
</evidence>
<dbReference type="STRING" id="551991.SAMN05192529_102149"/>
<gene>
    <name evidence="1" type="ORF">SAMN05192529_102149</name>
</gene>
<dbReference type="RefSeq" id="WP_091393136.1">
    <property type="nucleotide sequence ID" value="NZ_FNQY01000002.1"/>
</dbReference>
<accession>A0A1H3W5E9</accession>
<dbReference type="EMBL" id="FNQY01000002">
    <property type="protein sequence ID" value="SDZ82323.1"/>
    <property type="molecule type" value="Genomic_DNA"/>
</dbReference>
<evidence type="ECO:0000313" key="2">
    <source>
        <dbReference type="Proteomes" id="UP000199041"/>
    </source>
</evidence>
<proteinExistence type="predicted"/>
<sequence>MLNILIITVLALVVIADGVRLRRPKDLDRKGGPHYKVDMSSNHINYFLHGMPHPGKVDTETPRAFIGVEAEYLNSQILRDKEVIINEVTAEIVAFYNVTGIN</sequence>
<protein>
    <submittedName>
        <fullName evidence="1">Uncharacterized protein</fullName>
    </submittedName>
</protein>
<dbReference type="AlphaFoldDB" id="A0A1H3W5E9"/>
<name>A0A1H3W5E9_9BACT</name>
<organism evidence="1 2">
    <name type="scientific">Arachidicoccus rhizosphaerae</name>
    <dbReference type="NCBI Taxonomy" id="551991"/>
    <lineage>
        <taxon>Bacteria</taxon>
        <taxon>Pseudomonadati</taxon>
        <taxon>Bacteroidota</taxon>
        <taxon>Chitinophagia</taxon>
        <taxon>Chitinophagales</taxon>
        <taxon>Chitinophagaceae</taxon>
        <taxon>Arachidicoccus</taxon>
    </lineage>
</organism>
<dbReference type="Proteomes" id="UP000199041">
    <property type="component" value="Unassembled WGS sequence"/>
</dbReference>
<keyword evidence="2" id="KW-1185">Reference proteome</keyword>
<reference evidence="1 2" key="1">
    <citation type="submission" date="2016-10" db="EMBL/GenBank/DDBJ databases">
        <authorList>
            <person name="de Groot N.N."/>
        </authorList>
    </citation>
    <scope>NUCLEOTIDE SEQUENCE [LARGE SCALE GENOMIC DNA]</scope>
    <source>
        <strain evidence="1 2">Vu-144</strain>
    </source>
</reference>